<comment type="pathway">
    <text evidence="6">Porphyrin-containing compound metabolism; protoheme biosynthesis.</text>
</comment>
<evidence type="ECO:0000256" key="4">
    <source>
        <dbReference type="ARBA" id="ARBA00023002"/>
    </source>
</evidence>
<organism evidence="8 9">
    <name type="scientific">Thermoflavifilum thermophilum</name>
    <dbReference type="NCBI Taxonomy" id="1393122"/>
    <lineage>
        <taxon>Bacteria</taxon>
        <taxon>Pseudomonadati</taxon>
        <taxon>Bacteroidota</taxon>
        <taxon>Chitinophagia</taxon>
        <taxon>Chitinophagales</taxon>
        <taxon>Chitinophagaceae</taxon>
        <taxon>Thermoflavifilum</taxon>
    </lineage>
</organism>
<keyword evidence="9" id="KW-1185">Reference proteome</keyword>
<dbReference type="EMBL" id="FPCJ01000001">
    <property type="protein sequence ID" value="SFV31847.1"/>
    <property type="molecule type" value="Genomic_DNA"/>
</dbReference>
<dbReference type="InterPro" id="IPR004572">
    <property type="entry name" value="Protoporphyrinogen_oxidase"/>
</dbReference>
<evidence type="ECO:0000256" key="6">
    <source>
        <dbReference type="RuleBase" id="RU364052"/>
    </source>
</evidence>
<keyword evidence="3 6" id="KW-0274">FAD</keyword>
<dbReference type="InterPro" id="IPR036188">
    <property type="entry name" value="FAD/NAD-bd_sf"/>
</dbReference>
<dbReference type="GO" id="GO:0005737">
    <property type="term" value="C:cytoplasm"/>
    <property type="evidence" value="ECO:0007669"/>
    <property type="project" value="UniProtKB-SubCell"/>
</dbReference>
<comment type="cofactor">
    <cofactor evidence="1 6">
        <name>FAD</name>
        <dbReference type="ChEBI" id="CHEBI:57692"/>
    </cofactor>
</comment>
<dbReference type="GO" id="GO:0006783">
    <property type="term" value="P:heme biosynthetic process"/>
    <property type="evidence" value="ECO:0007669"/>
    <property type="project" value="UniProtKB-UniRule"/>
</dbReference>
<dbReference type="RefSeq" id="WP_177224123.1">
    <property type="nucleotide sequence ID" value="NZ_FPCJ01000001.1"/>
</dbReference>
<comment type="function">
    <text evidence="6">Involved in coproporphyrin-dependent heme b biosynthesis. Catalyzes the oxidation of coproporphyrinogen III to coproporphyrin III.</text>
</comment>
<accession>A0A1I7NAY7</accession>
<dbReference type="SUPFAM" id="SSF51905">
    <property type="entry name" value="FAD/NAD(P)-binding domain"/>
    <property type="match status" value="1"/>
</dbReference>
<feature type="domain" description="Amine oxidase" evidence="7">
    <location>
        <begin position="12"/>
        <end position="449"/>
    </location>
</feature>
<protein>
    <recommendedName>
        <fullName evidence="6">Coproporphyrinogen III oxidase</fullName>
        <ecNumber evidence="6">1.3.3.15</ecNumber>
    </recommendedName>
</protein>
<comment type="catalytic activity">
    <reaction evidence="6">
        <text>coproporphyrinogen III + 3 O2 = coproporphyrin III + 3 H2O2</text>
        <dbReference type="Rhea" id="RHEA:43436"/>
        <dbReference type="ChEBI" id="CHEBI:15379"/>
        <dbReference type="ChEBI" id="CHEBI:16240"/>
        <dbReference type="ChEBI" id="CHEBI:57309"/>
        <dbReference type="ChEBI" id="CHEBI:131725"/>
        <dbReference type="EC" id="1.3.3.15"/>
    </reaction>
</comment>
<dbReference type="GO" id="GO:0004729">
    <property type="term" value="F:oxygen-dependent protoporphyrinogen oxidase activity"/>
    <property type="evidence" value="ECO:0007669"/>
    <property type="project" value="UniProtKB-UniRule"/>
</dbReference>
<dbReference type="InterPro" id="IPR002937">
    <property type="entry name" value="Amino_oxidase"/>
</dbReference>
<comment type="subcellular location">
    <subcellularLocation>
        <location evidence="6">Cytoplasm</location>
    </subcellularLocation>
</comment>
<evidence type="ECO:0000313" key="9">
    <source>
        <dbReference type="Proteomes" id="UP000199537"/>
    </source>
</evidence>
<sequence>MHKPVLILGAGITGLALGYFLQQQGIDFIILEKDVRPGGHIRSFREGPYLIDVGPNSLQAQYPVVQQMVDELGLQGQQVFARTAASKRYILRGGKLHPLPMQPKDLIVSRLLSFRAKMQLLREPFVKPAREQAAESLAGFVRRRLGEEWLDYVVNPFIAGIFAGDPEQLHAASAFPMLYRLEQEYGSLLKGMKQMVKSKQNAGLARGQIFSFESGMQALPDALYARLHQQVMTEMSVSSIRCQAGSFEVGCRQGANSYNFTSQVLVSTLPAYALAELAEGDCAWIKPHLQAIVYPPVMVVFAAYPLDAIRRSLDGFGFLVPAKENLSFLGAIWSSSILPGRAPADQAAFTLFAGGMRHPEIATTNHQEWATRMLKEFEKIMDIHQPPVFTRQWYWKEAIPQYDLSYPAHVSAFQQLEQQFPGLYLAGNYRGGISVGNCLQAARQLAERIVGQIKG</sequence>
<evidence type="ECO:0000256" key="1">
    <source>
        <dbReference type="ARBA" id="ARBA00001974"/>
    </source>
</evidence>
<name>A0A1I7NAY7_9BACT</name>
<dbReference type="Gene3D" id="3.50.50.60">
    <property type="entry name" value="FAD/NAD(P)-binding domain"/>
    <property type="match status" value="1"/>
</dbReference>
<evidence type="ECO:0000259" key="7">
    <source>
        <dbReference type="Pfam" id="PF01593"/>
    </source>
</evidence>
<evidence type="ECO:0000256" key="2">
    <source>
        <dbReference type="ARBA" id="ARBA00022630"/>
    </source>
</evidence>
<dbReference type="AlphaFoldDB" id="A0A1I7NAY7"/>
<dbReference type="EC" id="1.3.3.15" evidence="6"/>
<dbReference type="PANTHER" id="PTHR42923">
    <property type="entry name" value="PROTOPORPHYRINOGEN OXIDASE"/>
    <property type="match status" value="1"/>
</dbReference>
<keyword evidence="6" id="KW-0963">Cytoplasm</keyword>
<dbReference type="Gene3D" id="1.10.3110.10">
    <property type="entry name" value="protoporphyrinogen ix oxidase, domain 3"/>
    <property type="match status" value="1"/>
</dbReference>
<keyword evidence="5 6" id="KW-0350">Heme biosynthesis</keyword>
<proteinExistence type="inferred from homology"/>
<dbReference type="PANTHER" id="PTHR42923:SF3">
    <property type="entry name" value="PROTOPORPHYRINOGEN OXIDASE"/>
    <property type="match status" value="1"/>
</dbReference>
<dbReference type="NCBIfam" id="TIGR00562">
    <property type="entry name" value="proto_IX_ox"/>
    <property type="match status" value="1"/>
</dbReference>
<dbReference type="Pfam" id="PF01593">
    <property type="entry name" value="Amino_oxidase"/>
    <property type="match status" value="1"/>
</dbReference>
<dbReference type="STRING" id="1393122.SAMN05660895_1192"/>
<dbReference type="SUPFAM" id="SSF54373">
    <property type="entry name" value="FAD-linked reductases, C-terminal domain"/>
    <property type="match status" value="1"/>
</dbReference>
<dbReference type="Gene3D" id="3.90.660.20">
    <property type="entry name" value="Protoporphyrinogen oxidase, mitochondrial, domain 2"/>
    <property type="match status" value="1"/>
</dbReference>
<gene>
    <name evidence="8" type="ORF">SAMN05660895_1192</name>
</gene>
<evidence type="ECO:0000256" key="3">
    <source>
        <dbReference type="ARBA" id="ARBA00022827"/>
    </source>
</evidence>
<dbReference type="Proteomes" id="UP000199537">
    <property type="component" value="Unassembled WGS sequence"/>
</dbReference>
<evidence type="ECO:0000256" key="5">
    <source>
        <dbReference type="ARBA" id="ARBA00023133"/>
    </source>
</evidence>
<keyword evidence="2 6" id="KW-0285">Flavoprotein</keyword>
<dbReference type="InterPro" id="IPR050464">
    <property type="entry name" value="Zeta_carotene_desat/Oxidored"/>
</dbReference>
<reference evidence="9" key="1">
    <citation type="submission" date="2016-10" db="EMBL/GenBank/DDBJ databases">
        <authorList>
            <person name="Varghese N."/>
            <person name="Submissions S."/>
        </authorList>
    </citation>
    <scope>NUCLEOTIDE SEQUENCE [LARGE SCALE GENOMIC DNA]</scope>
    <source>
        <strain evidence="9">DSM 14807</strain>
    </source>
</reference>
<comment type="similarity">
    <text evidence="6">Belongs to the protoporphyrinogen/coproporphyrinogen oxidase family. Coproporphyrinogen III oxidase subfamily.</text>
</comment>
<keyword evidence="4 6" id="KW-0560">Oxidoreductase</keyword>
<dbReference type="UniPathway" id="UPA00252"/>
<evidence type="ECO:0000313" key="8">
    <source>
        <dbReference type="EMBL" id="SFV31847.1"/>
    </source>
</evidence>